<dbReference type="OrthoDB" id="441210at2759"/>
<feature type="coiled-coil region" evidence="1">
    <location>
        <begin position="5"/>
        <end position="42"/>
    </location>
</feature>
<dbReference type="AlphaFoldDB" id="A0A6A6RUJ3"/>
<feature type="compositionally biased region" description="Polar residues" evidence="2">
    <location>
        <begin position="101"/>
        <end position="113"/>
    </location>
</feature>
<dbReference type="InterPro" id="IPR042448">
    <property type="entry name" value="CCNB1IP1"/>
</dbReference>
<keyword evidence="1" id="KW-0175">Coiled coil</keyword>
<keyword evidence="4" id="KW-1185">Reference proteome</keyword>
<dbReference type="Proteomes" id="UP000799753">
    <property type="component" value="Unassembled WGS sequence"/>
</dbReference>
<evidence type="ECO:0000256" key="1">
    <source>
        <dbReference type="SAM" id="Coils"/>
    </source>
</evidence>
<organism evidence="3 4">
    <name type="scientific">Massarina eburnea CBS 473.64</name>
    <dbReference type="NCBI Taxonomy" id="1395130"/>
    <lineage>
        <taxon>Eukaryota</taxon>
        <taxon>Fungi</taxon>
        <taxon>Dikarya</taxon>
        <taxon>Ascomycota</taxon>
        <taxon>Pezizomycotina</taxon>
        <taxon>Dothideomycetes</taxon>
        <taxon>Pleosporomycetidae</taxon>
        <taxon>Pleosporales</taxon>
        <taxon>Massarineae</taxon>
        <taxon>Massarinaceae</taxon>
        <taxon>Massarina</taxon>
    </lineage>
</organism>
<reference evidence="3" key="1">
    <citation type="journal article" date="2020" name="Stud. Mycol.">
        <title>101 Dothideomycetes genomes: a test case for predicting lifestyles and emergence of pathogens.</title>
        <authorList>
            <person name="Haridas S."/>
            <person name="Albert R."/>
            <person name="Binder M."/>
            <person name="Bloem J."/>
            <person name="Labutti K."/>
            <person name="Salamov A."/>
            <person name="Andreopoulos B."/>
            <person name="Baker S."/>
            <person name="Barry K."/>
            <person name="Bills G."/>
            <person name="Bluhm B."/>
            <person name="Cannon C."/>
            <person name="Castanera R."/>
            <person name="Culley D."/>
            <person name="Daum C."/>
            <person name="Ezra D."/>
            <person name="Gonzalez J."/>
            <person name="Henrissat B."/>
            <person name="Kuo A."/>
            <person name="Liang C."/>
            <person name="Lipzen A."/>
            <person name="Lutzoni F."/>
            <person name="Magnuson J."/>
            <person name="Mondo S."/>
            <person name="Nolan M."/>
            <person name="Ohm R."/>
            <person name="Pangilinan J."/>
            <person name="Park H.-J."/>
            <person name="Ramirez L."/>
            <person name="Alfaro M."/>
            <person name="Sun H."/>
            <person name="Tritt A."/>
            <person name="Yoshinaga Y."/>
            <person name="Zwiers L.-H."/>
            <person name="Turgeon B."/>
            <person name="Goodwin S."/>
            <person name="Spatafora J."/>
            <person name="Crous P."/>
            <person name="Grigoriev I."/>
        </authorList>
    </citation>
    <scope>NUCLEOTIDE SEQUENCE</scope>
    <source>
        <strain evidence="3">CBS 473.64</strain>
    </source>
</reference>
<gene>
    <name evidence="3" type="ORF">P280DRAFT_471710</name>
</gene>
<evidence type="ECO:0000313" key="4">
    <source>
        <dbReference type="Proteomes" id="UP000799753"/>
    </source>
</evidence>
<proteinExistence type="predicted"/>
<feature type="compositionally biased region" description="Gly residues" evidence="2">
    <location>
        <begin position="212"/>
        <end position="223"/>
    </location>
</feature>
<accession>A0A6A6RUJ3</accession>
<evidence type="ECO:0000313" key="3">
    <source>
        <dbReference type="EMBL" id="KAF2638053.1"/>
    </source>
</evidence>
<name>A0A6A6RUJ3_9PLEO</name>
<dbReference type="PANTHER" id="PTHR14305:SF0">
    <property type="entry name" value="E3 UBIQUITIN-PROTEIN LIGASE CCNB1IP1"/>
    <property type="match status" value="1"/>
</dbReference>
<dbReference type="GO" id="GO:0061630">
    <property type="term" value="F:ubiquitin protein ligase activity"/>
    <property type="evidence" value="ECO:0007669"/>
    <property type="project" value="InterPro"/>
</dbReference>
<sequence length="242" mass="25821">MDQVINDANAQIKVLQDRVHGLQEERMDLEKKNHELGEAFREKSHSQQKTQRMYQQLKAQVMAAHVADAAGDEADMAIHTTVRGNRFVNKIPGVRSGTAGTGNLTQLGASQTIGSGRRHHNRGGSGSSGSNEQQRGGIGLGPLFGSHLQQRGFGGSGRLNTGHSAPVGTPGQQQAHRSRLPVLGSQRQNPFLNVESGSDYHASPMTRQPLGGSVGPRGIGNFGFSGQSKRARVLNNIGPLGR</sequence>
<dbReference type="GO" id="GO:0000795">
    <property type="term" value="C:synaptonemal complex"/>
    <property type="evidence" value="ECO:0007669"/>
    <property type="project" value="InterPro"/>
</dbReference>
<dbReference type="GO" id="GO:0007131">
    <property type="term" value="P:reciprocal meiotic recombination"/>
    <property type="evidence" value="ECO:0007669"/>
    <property type="project" value="InterPro"/>
</dbReference>
<feature type="region of interest" description="Disordered" evidence="2">
    <location>
        <begin position="93"/>
        <end position="223"/>
    </location>
</feature>
<dbReference type="PANTHER" id="PTHR14305">
    <property type="entry name" value="E3 UBIQUITIN-PROTEIN LIGASE CCNB1IP1"/>
    <property type="match status" value="1"/>
</dbReference>
<evidence type="ECO:0000256" key="2">
    <source>
        <dbReference type="SAM" id="MobiDB-lite"/>
    </source>
</evidence>
<dbReference type="EMBL" id="MU006791">
    <property type="protein sequence ID" value="KAF2638053.1"/>
    <property type="molecule type" value="Genomic_DNA"/>
</dbReference>
<protein>
    <submittedName>
        <fullName evidence="3">Uncharacterized protein</fullName>
    </submittedName>
</protein>